<dbReference type="Pfam" id="PF04072">
    <property type="entry name" value="LCM"/>
    <property type="match status" value="1"/>
</dbReference>
<keyword evidence="3" id="KW-0808">Transferase</keyword>
<dbReference type="GO" id="GO:0032259">
    <property type="term" value="P:methylation"/>
    <property type="evidence" value="ECO:0007669"/>
    <property type="project" value="UniProtKB-KW"/>
</dbReference>
<evidence type="ECO:0008006" key="5">
    <source>
        <dbReference type="Google" id="ProtNLM"/>
    </source>
</evidence>
<reference evidence="4" key="1">
    <citation type="submission" date="2018-05" db="EMBL/GenBank/DDBJ databases">
        <authorList>
            <person name="Lanie J.A."/>
            <person name="Ng W.-L."/>
            <person name="Kazmierczak K.M."/>
            <person name="Andrzejewski T.M."/>
            <person name="Davidsen T.M."/>
            <person name="Wayne K.J."/>
            <person name="Tettelin H."/>
            <person name="Glass J.I."/>
            <person name="Rusch D."/>
            <person name="Podicherti R."/>
            <person name="Tsui H.-C.T."/>
            <person name="Winkler M.E."/>
        </authorList>
    </citation>
    <scope>NUCLEOTIDE SEQUENCE</scope>
</reference>
<evidence type="ECO:0000256" key="1">
    <source>
        <dbReference type="ARBA" id="ARBA00008138"/>
    </source>
</evidence>
<dbReference type="Gene3D" id="3.40.50.150">
    <property type="entry name" value="Vaccinia Virus protein VP39"/>
    <property type="match status" value="1"/>
</dbReference>
<keyword evidence="2" id="KW-0489">Methyltransferase</keyword>
<dbReference type="EMBL" id="UINC01081592">
    <property type="protein sequence ID" value="SVC25595.1"/>
    <property type="molecule type" value="Genomic_DNA"/>
</dbReference>
<dbReference type="InterPro" id="IPR007213">
    <property type="entry name" value="Ppm1/Ppm2/Tcmp"/>
</dbReference>
<dbReference type="GO" id="GO:0008168">
    <property type="term" value="F:methyltransferase activity"/>
    <property type="evidence" value="ECO:0007669"/>
    <property type="project" value="UniProtKB-KW"/>
</dbReference>
<gene>
    <name evidence="4" type="ORF">METZ01_LOCUS278449</name>
</gene>
<dbReference type="SUPFAM" id="SSF53335">
    <property type="entry name" value="S-adenosyl-L-methionine-dependent methyltransferases"/>
    <property type="match status" value="1"/>
</dbReference>
<dbReference type="NCBIfam" id="TIGR00027">
    <property type="entry name" value="mthyl_TIGR00027"/>
    <property type="match status" value="1"/>
</dbReference>
<organism evidence="4">
    <name type="scientific">marine metagenome</name>
    <dbReference type="NCBI Taxonomy" id="408172"/>
    <lineage>
        <taxon>unclassified sequences</taxon>
        <taxon>metagenomes</taxon>
        <taxon>ecological metagenomes</taxon>
    </lineage>
</organism>
<comment type="similarity">
    <text evidence="1">Belongs to the UPF0677 family.</text>
</comment>
<evidence type="ECO:0000256" key="3">
    <source>
        <dbReference type="ARBA" id="ARBA00022679"/>
    </source>
</evidence>
<name>A0A382KPU9_9ZZZZ</name>
<sequence length="329" mass="37026">MRALIFVLLIVLALPLLICGFLIYTWRVRRIVIPQNISGTANEPFGGRLAMHVAGTYKDEVAYKIAHHTPVFGGIVRFLFIDIMGFCSKLSGFKGGFFAYPGPRPSTLMTMMSHRTHFFNQSIQDVLSREDNPATQLVVLGAGFDTRCYNLPEGADIKCFEVDMPPTLNAKKRALQLAEVAHDHVTFVETDFNQEIWLEALLDSGFNPNLTTYVLWEGVTMYLVEEAVRDTLNLIASLPTGSVVGADFFSQDLIQGNPPFEKISKAMLRGIKYQYSENLQFGIPTGETLSEGLEEYLSESELKLARFEHVGSTEDKKPPWYFFAHIEKH</sequence>
<dbReference type="InterPro" id="IPR029063">
    <property type="entry name" value="SAM-dependent_MTases_sf"/>
</dbReference>
<evidence type="ECO:0000256" key="2">
    <source>
        <dbReference type="ARBA" id="ARBA00022603"/>
    </source>
</evidence>
<dbReference type="AlphaFoldDB" id="A0A382KPU9"/>
<protein>
    <recommendedName>
        <fullName evidence="5">S-adenosyl-L-methionine-dependent methyltransferase</fullName>
    </recommendedName>
</protein>
<accession>A0A382KPU9</accession>
<dbReference type="InterPro" id="IPR011610">
    <property type="entry name" value="SAM_mthyl_Trfase_ML2640-like"/>
</dbReference>
<evidence type="ECO:0000313" key="4">
    <source>
        <dbReference type="EMBL" id="SVC25595.1"/>
    </source>
</evidence>
<dbReference type="PANTHER" id="PTHR43619">
    <property type="entry name" value="S-ADENOSYL-L-METHIONINE-DEPENDENT METHYLTRANSFERASE YKTD-RELATED"/>
    <property type="match status" value="1"/>
</dbReference>
<dbReference type="PANTHER" id="PTHR43619:SF2">
    <property type="entry name" value="S-ADENOSYL-L-METHIONINE-DEPENDENT METHYLTRANSFERASES SUPERFAMILY PROTEIN"/>
    <property type="match status" value="1"/>
</dbReference>
<proteinExistence type="inferred from homology"/>